<protein>
    <submittedName>
        <fullName evidence="1">Uncharacterized protein</fullName>
    </submittedName>
</protein>
<keyword evidence="2" id="KW-1185">Reference proteome</keyword>
<dbReference type="EMBL" id="CM056820">
    <property type="protein sequence ID" value="KAJ8616225.1"/>
    <property type="molecule type" value="Genomic_DNA"/>
</dbReference>
<dbReference type="Proteomes" id="UP001234297">
    <property type="component" value="Chromosome 12"/>
</dbReference>
<evidence type="ECO:0000313" key="1">
    <source>
        <dbReference type="EMBL" id="KAJ8616225.1"/>
    </source>
</evidence>
<comment type="caution">
    <text evidence="1">The sequence shown here is derived from an EMBL/GenBank/DDBJ whole genome shotgun (WGS) entry which is preliminary data.</text>
</comment>
<sequence>MGRKQYLLLVIFSLLCGIAFADWNILNLNWKTGLDITLKNYCESWRMNVELHNIRDFDVVPGECVDYIGKYMTSTQFKVDSQRALEECSLYLSNLQLTGDGKDAWVFDIDDTLLSTTPYYKKHHFGGEMLNRTSLEGWMQKRKAPALEHTLNLYNEIKGRGVRIFLISSRGEHLRDATIDNLISAGYHGWTGLILRNLDGGEMGVQKYKTEQRKLLIEGGYRIWGIVGDQWSSLLGFPNGRRTFKLPNSLYYVA</sequence>
<reference evidence="1 2" key="1">
    <citation type="journal article" date="2022" name="Hortic Res">
        <title>A haplotype resolved chromosomal level avocado genome allows analysis of novel avocado genes.</title>
        <authorList>
            <person name="Nath O."/>
            <person name="Fletcher S.J."/>
            <person name="Hayward A."/>
            <person name="Shaw L.M."/>
            <person name="Masouleh A.K."/>
            <person name="Furtado A."/>
            <person name="Henry R.J."/>
            <person name="Mitter N."/>
        </authorList>
    </citation>
    <scope>NUCLEOTIDE SEQUENCE [LARGE SCALE GENOMIC DNA]</scope>
    <source>
        <strain evidence="2">cv. Hass</strain>
    </source>
</reference>
<organism evidence="1 2">
    <name type="scientific">Persea americana</name>
    <name type="common">Avocado</name>
    <dbReference type="NCBI Taxonomy" id="3435"/>
    <lineage>
        <taxon>Eukaryota</taxon>
        <taxon>Viridiplantae</taxon>
        <taxon>Streptophyta</taxon>
        <taxon>Embryophyta</taxon>
        <taxon>Tracheophyta</taxon>
        <taxon>Spermatophyta</taxon>
        <taxon>Magnoliopsida</taxon>
        <taxon>Magnoliidae</taxon>
        <taxon>Laurales</taxon>
        <taxon>Lauraceae</taxon>
        <taxon>Persea</taxon>
    </lineage>
</organism>
<name>A0ACC2K524_PERAE</name>
<gene>
    <name evidence="1" type="ORF">MRB53_035597</name>
</gene>
<accession>A0ACC2K524</accession>
<proteinExistence type="predicted"/>
<evidence type="ECO:0000313" key="2">
    <source>
        <dbReference type="Proteomes" id="UP001234297"/>
    </source>
</evidence>